<proteinExistence type="predicted"/>
<organism evidence="1 2">
    <name type="scientific">Rhizobium oryzicola</name>
    <dbReference type="NCBI Taxonomy" id="1232668"/>
    <lineage>
        <taxon>Bacteria</taxon>
        <taxon>Pseudomonadati</taxon>
        <taxon>Pseudomonadota</taxon>
        <taxon>Alphaproteobacteria</taxon>
        <taxon>Hyphomicrobiales</taxon>
        <taxon>Rhizobiaceae</taxon>
        <taxon>Rhizobium/Agrobacterium group</taxon>
        <taxon>Rhizobium</taxon>
    </lineage>
</organism>
<reference evidence="1" key="2">
    <citation type="submission" date="2023-07" db="EMBL/GenBank/DDBJ databases">
        <authorList>
            <person name="Sun H."/>
        </authorList>
    </citation>
    <scope>NUCLEOTIDE SEQUENCE</scope>
    <source>
        <strain evidence="1">05753</strain>
    </source>
</reference>
<evidence type="ECO:0000313" key="1">
    <source>
        <dbReference type="EMBL" id="MDO1580675.1"/>
    </source>
</evidence>
<name>A0ABT8SQB3_9HYPH</name>
<comment type="caution">
    <text evidence="1">The sequence shown here is derived from an EMBL/GenBank/DDBJ whole genome shotgun (WGS) entry which is preliminary data.</text>
</comment>
<dbReference type="Proteomes" id="UP001169006">
    <property type="component" value="Unassembled WGS sequence"/>
</dbReference>
<accession>A0ABT8SQB3</accession>
<reference evidence="1" key="1">
    <citation type="journal article" date="2015" name="Int. J. Syst. Evol. Microbiol.">
        <title>Rhizobium oryzicola sp. nov., potential plant-growth-promoting endophytic bacteria isolated from rice roots.</title>
        <authorList>
            <person name="Zhang X.X."/>
            <person name="Gao J.S."/>
            <person name="Cao Y.H."/>
            <person name="Sheirdil R.A."/>
            <person name="Wang X.C."/>
            <person name="Zhang L."/>
        </authorList>
    </citation>
    <scope>NUCLEOTIDE SEQUENCE</scope>
    <source>
        <strain evidence="1">05753</strain>
    </source>
</reference>
<protein>
    <submittedName>
        <fullName evidence="1">Uncharacterized protein</fullName>
    </submittedName>
</protein>
<dbReference type="RefSeq" id="WP_302074834.1">
    <property type="nucleotide sequence ID" value="NZ_JAUKWQ010000001.1"/>
</dbReference>
<gene>
    <name evidence="1" type="ORF">Q2T52_01075</name>
</gene>
<keyword evidence="2" id="KW-1185">Reference proteome</keyword>
<evidence type="ECO:0000313" key="2">
    <source>
        <dbReference type="Proteomes" id="UP001169006"/>
    </source>
</evidence>
<sequence length="117" mass="12474">MYSVRFLLVGPASFIDDETAAAWAQAEITLEGPVTPDRLTETLSGDHWDGAIVDVRYDADTLLNVIELFDKAAIPALFASPASFAAQQTGGYILSSDPADIESIVGHLAEDGKPTLH</sequence>
<dbReference type="EMBL" id="JAUKWQ010000001">
    <property type="protein sequence ID" value="MDO1580675.1"/>
    <property type="molecule type" value="Genomic_DNA"/>
</dbReference>